<reference evidence="3 4" key="1">
    <citation type="submission" date="2016-11" db="EMBL/GenBank/DDBJ databases">
        <authorList>
            <person name="Jaros S."/>
            <person name="Januszkiewicz K."/>
            <person name="Wedrychowicz H."/>
        </authorList>
    </citation>
    <scope>NUCLEOTIDE SEQUENCE [LARGE SCALE GENOMIC DNA]</scope>
    <source>
        <strain evidence="3 4">DSM 15930</strain>
    </source>
</reference>
<dbReference type="Pfam" id="PF07508">
    <property type="entry name" value="Recombinase"/>
    <property type="match status" value="1"/>
</dbReference>
<dbReference type="SUPFAM" id="SSF53041">
    <property type="entry name" value="Resolvase-like"/>
    <property type="match status" value="1"/>
</dbReference>
<dbReference type="SMART" id="SM00857">
    <property type="entry name" value="Resolvase"/>
    <property type="match status" value="1"/>
</dbReference>
<keyword evidence="4" id="KW-1185">Reference proteome</keyword>
<evidence type="ECO:0000259" key="1">
    <source>
        <dbReference type="PROSITE" id="PS51736"/>
    </source>
</evidence>
<dbReference type="STRING" id="1120996.SAMN02746066_00862"/>
<dbReference type="PROSITE" id="PS51736">
    <property type="entry name" value="RECOMBINASES_3"/>
    <property type="match status" value="1"/>
</dbReference>
<dbReference type="Pfam" id="PF13408">
    <property type="entry name" value="Zn_ribbon_recom"/>
    <property type="match status" value="1"/>
</dbReference>
<dbReference type="Proteomes" id="UP000184038">
    <property type="component" value="Unassembled WGS sequence"/>
</dbReference>
<proteinExistence type="predicted"/>
<dbReference type="OrthoDB" id="9784557at2"/>
<evidence type="ECO:0000313" key="3">
    <source>
        <dbReference type="EMBL" id="SHM11846.1"/>
    </source>
</evidence>
<dbReference type="Gene3D" id="3.40.50.1390">
    <property type="entry name" value="Resolvase, N-terminal catalytic domain"/>
    <property type="match status" value="1"/>
</dbReference>
<dbReference type="InterPro" id="IPR050639">
    <property type="entry name" value="SSR_resolvase"/>
</dbReference>
<feature type="domain" description="Recombinase" evidence="2">
    <location>
        <begin position="177"/>
        <end position="321"/>
    </location>
</feature>
<dbReference type="InterPro" id="IPR036162">
    <property type="entry name" value="Resolvase-like_N_sf"/>
</dbReference>
<dbReference type="Pfam" id="PF00239">
    <property type="entry name" value="Resolvase"/>
    <property type="match status" value="1"/>
</dbReference>
<dbReference type="RefSeq" id="WP_084139080.1">
    <property type="nucleotide sequence ID" value="NZ_FRCP01000006.1"/>
</dbReference>
<feature type="domain" description="Resolvase/invertase-type recombinase catalytic" evidence="1">
    <location>
        <begin position="10"/>
        <end position="169"/>
    </location>
</feature>
<name>A0A1M7G6N2_9FIRM</name>
<sequence length="560" mass="65559">MKSSMNKMYYTAVYLRLSKEDSDMSLHDNKKESNSITNQKLIIKEFLKAMPEVEIYDYYIDDGYSGSNFERPDFKRMREDIYEGKVNMVIVKDFSRFGREYIDTGRYIQKIFPRLGIRFISVIDHFDSDAATTNDMHLLVPVKNFVNDNYCRDISQRVRTHQEAMRKNGLYIGAYVAYGYKKDSDDKNKIVIDEQAADIVKKIFAWRLSGMNVYSIVRKLNALGIPSPMAYKRMQGINFKTGFSEGNHTKWCDSTVYGILKNKIYVGVLEQGKKSRISYKVKKTVNKPREEWAVLEENHDAIISKSDFKKVEQLSKRDTKRSKEEKNVYLFSGMLFCRDCKKQMTRRCTKYKGKQYVSYICSTYNKQQGCTRHGIKEEKITEIVLTALQEQIEFVGKLKNALDIAVFTKDHTEDPTKDLTKDPTNDLANSVREDLIAYDMRIKEKKDEHSQCSGIISSLYDDLQEGIIKEEEYVSYRGIYEEKRRLLESQIASIAKEMNMLMENKKKSRDWIRQMYDLGNLTELNRLILVSLVDRICCGEDNQILIKLRYQDELIQEEVI</sequence>
<dbReference type="PROSITE" id="PS51737">
    <property type="entry name" value="RECOMBINASE_DNA_BIND"/>
    <property type="match status" value="1"/>
</dbReference>
<accession>A0A1M7G6N2</accession>
<dbReference type="EMBL" id="FRCP01000006">
    <property type="protein sequence ID" value="SHM11846.1"/>
    <property type="molecule type" value="Genomic_DNA"/>
</dbReference>
<dbReference type="InterPro" id="IPR038109">
    <property type="entry name" value="DNA_bind_recomb_sf"/>
</dbReference>
<dbReference type="InterPro" id="IPR025827">
    <property type="entry name" value="Zn_ribbon_recom_dom"/>
</dbReference>
<evidence type="ECO:0000313" key="4">
    <source>
        <dbReference type="Proteomes" id="UP000184038"/>
    </source>
</evidence>
<gene>
    <name evidence="3" type="ORF">SAMN02746066_00862</name>
</gene>
<dbReference type="GO" id="GO:0003677">
    <property type="term" value="F:DNA binding"/>
    <property type="evidence" value="ECO:0007669"/>
    <property type="project" value="InterPro"/>
</dbReference>
<dbReference type="PANTHER" id="PTHR30461:SF23">
    <property type="entry name" value="DNA RECOMBINASE-RELATED"/>
    <property type="match status" value="1"/>
</dbReference>
<dbReference type="GO" id="GO:0000150">
    <property type="term" value="F:DNA strand exchange activity"/>
    <property type="evidence" value="ECO:0007669"/>
    <property type="project" value="InterPro"/>
</dbReference>
<dbReference type="InterPro" id="IPR006119">
    <property type="entry name" value="Resolv_N"/>
</dbReference>
<protein>
    <submittedName>
        <fullName evidence="3">Site-specific DNA recombinase</fullName>
    </submittedName>
</protein>
<organism evidence="3 4">
    <name type="scientific">Anaerosporobacter mobilis DSM 15930</name>
    <dbReference type="NCBI Taxonomy" id="1120996"/>
    <lineage>
        <taxon>Bacteria</taxon>
        <taxon>Bacillati</taxon>
        <taxon>Bacillota</taxon>
        <taxon>Clostridia</taxon>
        <taxon>Lachnospirales</taxon>
        <taxon>Lachnospiraceae</taxon>
        <taxon>Anaerosporobacter</taxon>
    </lineage>
</organism>
<dbReference type="AlphaFoldDB" id="A0A1M7G6N2"/>
<evidence type="ECO:0000259" key="2">
    <source>
        <dbReference type="PROSITE" id="PS51737"/>
    </source>
</evidence>
<dbReference type="InterPro" id="IPR011109">
    <property type="entry name" value="DNA_bind_recombinase_dom"/>
</dbReference>
<dbReference type="Gene3D" id="3.90.1750.20">
    <property type="entry name" value="Putative Large Serine Recombinase, Chain B, Domain 2"/>
    <property type="match status" value="1"/>
</dbReference>
<dbReference type="PANTHER" id="PTHR30461">
    <property type="entry name" value="DNA-INVERTASE FROM LAMBDOID PROPHAGE"/>
    <property type="match status" value="1"/>
</dbReference>